<dbReference type="SUPFAM" id="SSF75420">
    <property type="entry name" value="YhbC-like, N-terminal domain"/>
    <property type="match status" value="1"/>
</dbReference>
<dbReference type="PANTHER" id="PTHR33867">
    <property type="entry name" value="RIBOSOME MATURATION FACTOR RIMP"/>
    <property type="match status" value="1"/>
</dbReference>
<dbReference type="GO" id="GO:0000028">
    <property type="term" value="P:ribosomal small subunit assembly"/>
    <property type="evidence" value="ECO:0007669"/>
    <property type="project" value="TreeGrafter"/>
</dbReference>
<keyword evidence="1 3" id="KW-0963">Cytoplasm</keyword>
<dbReference type="CDD" id="cd01734">
    <property type="entry name" value="YlxS_C"/>
    <property type="match status" value="1"/>
</dbReference>
<dbReference type="AlphaFoldDB" id="A0A4R2L6X4"/>
<dbReference type="Gene3D" id="2.30.30.180">
    <property type="entry name" value="Ribosome maturation factor RimP, C-terminal domain"/>
    <property type="match status" value="1"/>
</dbReference>
<organism evidence="6 7">
    <name type="scientific">Plasticicumulans lactativorans</name>
    <dbReference type="NCBI Taxonomy" id="1133106"/>
    <lineage>
        <taxon>Bacteria</taxon>
        <taxon>Pseudomonadati</taxon>
        <taxon>Pseudomonadota</taxon>
        <taxon>Gammaproteobacteria</taxon>
        <taxon>Candidatus Competibacteraceae</taxon>
        <taxon>Plasticicumulans</taxon>
    </lineage>
</organism>
<dbReference type="Gene3D" id="3.30.300.70">
    <property type="entry name" value="RimP-like superfamily, N-terminal"/>
    <property type="match status" value="1"/>
</dbReference>
<dbReference type="Pfam" id="PF02576">
    <property type="entry name" value="RimP_N"/>
    <property type="match status" value="1"/>
</dbReference>
<evidence type="ECO:0000256" key="2">
    <source>
        <dbReference type="ARBA" id="ARBA00022517"/>
    </source>
</evidence>
<keyword evidence="2 3" id="KW-0690">Ribosome biogenesis</keyword>
<dbReference type="PANTHER" id="PTHR33867:SF1">
    <property type="entry name" value="RIBOSOME MATURATION FACTOR RIMP"/>
    <property type="match status" value="1"/>
</dbReference>
<dbReference type="InterPro" id="IPR028989">
    <property type="entry name" value="RimP_N"/>
</dbReference>
<dbReference type="RefSeq" id="WP_132539901.1">
    <property type="nucleotide sequence ID" value="NZ_SLWY01000005.1"/>
</dbReference>
<dbReference type="InterPro" id="IPR003728">
    <property type="entry name" value="Ribosome_maturation_RimP"/>
</dbReference>
<reference evidence="6 7" key="1">
    <citation type="submission" date="2019-03" db="EMBL/GenBank/DDBJ databases">
        <title>Genomic Encyclopedia of Type Strains, Phase IV (KMG-IV): sequencing the most valuable type-strain genomes for metagenomic binning, comparative biology and taxonomic classification.</title>
        <authorList>
            <person name="Goeker M."/>
        </authorList>
    </citation>
    <scope>NUCLEOTIDE SEQUENCE [LARGE SCALE GENOMIC DNA]</scope>
    <source>
        <strain evidence="6 7">DSM 25287</strain>
    </source>
</reference>
<evidence type="ECO:0000313" key="6">
    <source>
        <dbReference type="EMBL" id="TCO82303.1"/>
    </source>
</evidence>
<dbReference type="InterPro" id="IPR028998">
    <property type="entry name" value="RimP_C"/>
</dbReference>
<comment type="caution">
    <text evidence="6">The sequence shown here is derived from an EMBL/GenBank/DDBJ whole genome shotgun (WGS) entry which is preliminary data.</text>
</comment>
<comment type="similarity">
    <text evidence="3">Belongs to the RimP family.</text>
</comment>
<dbReference type="OrthoDB" id="9805006at2"/>
<dbReference type="FunFam" id="3.30.300.70:FF:000001">
    <property type="entry name" value="Ribosome maturation factor RimP"/>
    <property type="match status" value="1"/>
</dbReference>
<gene>
    <name evidence="3" type="primary">rimP</name>
    <name evidence="6" type="ORF">EV699_10591</name>
</gene>
<protein>
    <recommendedName>
        <fullName evidence="3">Ribosome maturation factor RimP</fullName>
    </recommendedName>
</protein>
<comment type="subcellular location">
    <subcellularLocation>
        <location evidence="3">Cytoplasm</location>
    </subcellularLocation>
</comment>
<evidence type="ECO:0000256" key="3">
    <source>
        <dbReference type="HAMAP-Rule" id="MF_01077"/>
    </source>
</evidence>
<dbReference type="NCBIfam" id="NF000927">
    <property type="entry name" value="PRK00092.1-1"/>
    <property type="match status" value="1"/>
</dbReference>
<evidence type="ECO:0000313" key="7">
    <source>
        <dbReference type="Proteomes" id="UP000295765"/>
    </source>
</evidence>
<sequence>MRADHYKLHELLGPVVVGMGYELVGIEFHPNSVNALLRIYIDHGNGITLDDCQRVSGQVSGVLDVADPIPSRYTLEVSSPGLDRPLFTVEHFQRFEGREAKIQLSVPLNGRRKYRGVLGGLREGAVTLICEEGEVTIPLDRIDRARLVPE</sequence>
<dbReference type="Pfam" id="PF17384">
    <property type="entry name" value="DUF150_C"/>
    <property type="match status" value="1"/>
</dbReference>
<dbReference type="InterPro" id="IPR036847">
    <property type="entry name" value="RimP_C_sf"/>
</dbReference>
<evidence type="ECO:0000259" key="5">
    <source>
        <dbReference type="Pfam" id="PF17384"/>
    </source>
</evidence>
<dbReference type="HAMAP" id="MF_01077">
    <property type="entry name" value="RimP"/>
    <property type="match status" value="1"/>
</dbReference>
<comment type="function">
    <text evidence="3">Required for maturation of 30S ribosomal subunits.</text>
</comment>
<dbReference type="GO" id="GO:0005829">
    <property type="term" value="C:cytosol"/>
    <property type="evidence" value="ECO:0007669"/>
    <property type="project" value="TreeGrafter"/>
</dbReference>
<evidence type="ECO:0000259" key="4">
    <source>
        <dbReference type="Pfam" id="PF02576"/>
    </source>
</evidence>
<feature type="domain" description="Ribosome maturation factor RimP N-terminal" evidence="4">
    <location>
        <begin position="11"/>
        <end position="83"/>
    </location>
</feature>
<evidence type="ECO:0000256" key="1">
    <source>
        <dbReference type="ARBA" id="ARBA00022490"/>
    </source>
</evidence>
<accession>A0A4R2L6X4</accession>
<dbReference type="SUPFAM" id="SSF74942">
    <property type="entry name" value="YhbC-like, C-terminal domain"/>
    <property type="match status" value="1"/>
</dbReference>
<dbReference type="GO" id="GO:0006412">
    <property type="term" value="P:translation"/>
    <property type="evidence" value="ECO:0007669"/>
    <property type="project" value="TreeGrafter"/>
</dbReference>
<dbReference type="InterPro" id="IPR035956">
    <property type="entry name" value="RimP_N_sf"/>
</dbReference>
<keyword evidence="7" id="KW-1185">Reference proteome</keyword>
<dbReference type="EMBL" id="SLWY01000005">
    <property type="protein sequence ID" value="TCO82303.1"/>
    <property type="molecule type" value="Genomic_DNA"/>
</dbReference>
<proteinExistence type="inferred from homology"/>
<name>A0A4R2L6X4_9GAMM</name>
<dbReference type="Proteomes" id="UP000295765">
    <property type="component" value="Unassembled WGS sequence"/>
</dbReference>
<feature type="domain" description="Ribosome maturation factor RimP C-terminal" evidence="5">
    <location>
        <begin position="86"/>
        <end position="150"/>
    </location>
</feature>